<dbReference type="AlphaFoldDB" id="H5XF33"/>
<dbReference type="SUPFAM" id="SSF52038">
    <property type="entry name" value="Barstar-related"/>
    <property type="match status" value="1"/>
</dbReference>
<evidence type="ECO:0000313" key="3">
    <source>
        <dbReference type="EMBL" id="EHR60410.1"/>
    </source>
</evidence>
<dbReference type="RefSeq" id="WP_005455001.1">
    <property type="nucleotide sequence ID" value="NZ_CM001440.1"/>
</dbReference>
<dbReference type="EMBL" id="CM001440">
    <property type="protein sequence ID" value="EHR60410.1"/>
    <property type="molecule type" value="Genomic_DNA"/>
</dbReference>
<protein>
    <submittedName>
        <fullName evidence="3">Barstar, RNAse (Barnase) inhibitor</fullName>
    </submittedName>
</protein>
<dbReference type="InterPro" id="IPR000468">
    <property type="entry name" value="Barstar"/>
</dbReference>
<proteinExistence type="inferred from homology"/>
<dbReference type="OrthoDB" id="5184890at2"/>
<evidence type="ECO:0000256" key="1">
    <source>
        <dbReference type="ARBA" id="ARBA00006845"/>
    </source>
</evidence>
<accession>H5XF33</accession>
<dbReference type="Proteomes" id="UP000002791">
    <property type="component" value="Chromosome"/>
</dbReference>
<dbReference type="InterPro" id="IPR035905">
    <property type="entry name" value="Barstar-like_sf"/>
</dbReference>
<evidence type="ECO:0000313" key="4">
    <source>
        <dbReference type="Proteomes" id="UP000002791"/>
    </source>
</evidence>
<reference evidence="3 4" key="1">
    <citation type="submission" date="2011-11" db="EMBL/GenBank/DDBJ databases">
        <title>The Noncontiguous Finished sequence of Saccharomonospora cyanea NA-134.</title>
        <authorList>
            <consortium name="US DOE Joint Genome Institute"/>
            <person name="Lucas S."/>
            <person name="Han J."/>
            <person name="Lapidus A."/>
            <person name="Cheng J.-F."/>
            <person name="Goodwin L."/>
            <person name="Pitluck S."/>
            <person name="Peters L."/>
            <person name="Ovchinnikova G."/>
            <person name="Lu M."/>
            <person name="Detter J.C."/>
            <person name="Han C."/>
            <person name="Tapia R."/>
            <person name="Land M."/>
            <person name="Hauser L."/>
            <person name="Kyrpides N."/>
            <person name="Ivanova N."/>
            <person name="Pagani I."/>
            <person name="Brambilla E.-M."/>
            <person name="Klenk H.-P."/>
            <person name="Woyke T."/>
        </authorList>
    </citation>
    <scope>NUCLEOTIDE SEQUENCE [LARGE SCALE GENOMIC DNA]</scope>
    <source>
        <strain evidence="3 4">NA-134</strain>
    </source>
</reference>
<name>H5XF33_9PSEU</name>
<dbReference type="STRING" id="882082.SaccyDRAFT_1508"/>
<comment type="similarity">
    <text evidence="1">Belongs to the barstar family.</text>
</comment>
<dbReference type="Gene3D" id="3.30.370.10">
    <property type="entry name" value="Barstar-like"/>
    <property type="match status" value="1"/>
</dbReference>
<evidence type="ECO:0000259" key="2">
    <source>
        <dbReference type="Pfam" id="PF01337"/>
    </source>
</evidence>
<sequence>MTTVRPKLDSKTLADQARARGAYPHVVDTAAYPDRGGTLDAIASALSLPEHFGRNLDTMYDGLTDLSWLPPGEHVLIWRAADVLKRADPRSYLAVHGVLSDAQRALTPRQGRRDGRSLTVVLAD</sequence>
<keyword evidence="4" id="KW-1185">Reference proteome</keyword>
<dbReference type="eggNOG" id="COG2732">
    <property type="taxonomic scope" value="Bacteria"/>
</dbReference>
<organism evidence="3 4">
    <name type="scientific">Saccharomonospora cyanea NA-134</name>
    <dbReference type="NCBI Taxonomy" id="882082"/>
    <lineage>
        <taxon>Bacteria</taxon>
        <taxon>Bacillati</taxon>
        <taxon>Actinomycetota</taxon>
        <taxon>Actinomycetes</taxon>
        <taxon>Pseudonocardiales</taxon>
        <taxon>Pseudonocardiaceae</taxon>
        <taxon>Saccharomonospora</taxon>
    </lineage>
</organism>
<dbReference type="Pfam" id="PF01337">
    <property type="entry name" value="Barstar"/>
    <property type="match status" value="1"/>
</dbReference>
<dbReference type="HOGENOM" id="CLU_167351_0_0_11"/>
<feature type="domain" description="Barstar (barnase inhibitor)" evidence="2">
    <location>
        <begin position="25"/>
        <end position="122"/>
    </location>
</feature>
<gene>
    <name evidence="3" type="ORF">SaccyDRAFT_1508</name>
</gene>